<dbReference type="SMART" id="SM00487">
    <property type="entry name" value="DEXDc"/>
    <property type="match status" value="1"/>
</dbReference>
<keyword evidence="4" id="KW-0378">Hydrolase</keyword>
<name>A0A9Q0ME52_BLOTA</name>
<evidence type="ECO:0000313" key="12">
    <source>
        <dbReference type="EMBL" id="KAJ6224251.1"/>
    </source>
</evidence>
<dbReference type="EMBL" id="JAPWDV010000001">
    <property type="protein sequence ID" value="KAJ6224251.1"/>
    <property type="molecule type" value="Genomic_DNA"/>
</dbReference>
<feature type="compositionally biased region" description="Low complexity" evidence="9">
    <location>
        <begin position="131"/>
        <end position="142"/>
    </location>
</feature>
<evidence type="ECO:0000256" key="5">
    <source>
        <dbReference type="ARBA" id="ARBA00022806"/>
    </source>
</evidence>
<evidence type="ECO:0000256" key="9">
    <source>
        <dbReference type="SAM" id="MobiDB-lite"/>
    </source>
</evidence>
<dbReference type="InterPro" id="IPR027417">
    <property type="entry name" value="P-loop_NTPase"/>
</dbReference>
<dbReference type="PANTHER" id="PTHR45797:SF3">
    <property type="entry name" value="TRANSCRIPTIONAL REGULATOR ATRX HOMOLOG"/>
    <property type="match status" value="1"/>
</dbReference>
<keyword evidence="13" id="KW-1185">Reference proteome</keyword>
<dbReference type="InterPro" id="IPR000330">
    <property type="entry name" value="SNF2_N"/>
</dbReference>
<keyword evidence="8" id="KW-0539">Nucleus</keyword>
<evidence type="ECO:0000313" key="13">
    <source>
        <dbReference type="Proteomes" id="UP001142055"/>
    </source>
</evidence>
<reference evidence="12" key="1">
    <citation type="submission" date="2022-12" db="EMBL/GenBank/DDBJ databases">
        <title>Genome assemblies of Blomia tropicalis.</title>
        <authorList>
            <person name="Cui Y."/>
        </authorList>
    </citation>
    <scope>NUCLEOTIDE SEQUENCE</scope>
    <source>
        <tissue evidence="12">Adult mites</tissue>
    </source>
</reference>
<dbReference type="Pfam" id="PF00176">
    <property type="entry name" value="SNF2-rel_dom"/>
    <property type="match status" value="1"/>
</dbReference>
<keyword evidence="6" id="KW-0067">ATP-binding</keyword>
<feature type="compositionally biased region" description="Low complexity" evidence="9">
    <location>
        <begin position="155"/>
        <end position="177"/>
    </location>
</feature>
<gene>
    <name evidence="12" type="ORF">RDWZM_002796</name>
</gene>
<keyword evidence="7" id="KW-0238">DNA-binding</keyword>
<feature type="compositionally biased region" description="Polar residues" evidence="9">
    <location>
        <begin position="998"/>
        <end position="1019"/>
    </location>
</feature>
<dbReference type="PROSITE" id="PS51194">
    <property type="entry name" value="HELICASE_CTER"/>
    <property type="match status" value="1"/>
</dbReference>
<dbReference type="GO" id="GO:0005524">
    <property type="term" value="F:ATP binding"/>
    <property type="evidence" value="ECO:0007669"/>
    <property type="project" value="UniProtKB-KW"/>
</dbReference>
<evidence type="ECO:0000256" key="8">
    <source>
        <dbReference type="ARBA" id="ARBA00023242"/>
    </source>
</evidence>
<evidence type="ECO:0000259" key="10">
    <source>
        <dbReference type="PROSITE" id="PS51192"/>
    </source>
</evidence>
<feature type="compositionally biased region" description="Polar residues" evidence="9">
    <location>
        <begin position="143"/>
        <end position="154"/>
    </location>
</feature>
<evidence type="ECO:0000256" key="4">
    <source>
        <dbReference type="ARBA" id="ARBA00022801"/>
    </source>
</evidence>
<dbReference type="Pfam" id="PF00271">
    <property type="entry name" value="Helicase_C"/>
    <property type="match status" value="1"/>
</dbReference>
<dbReference type="SMART" id="SM00490">
    <property type="entry name" value="HELICc"/>
    <property type="match status" value="1"/>
</dbReference>
<comment type="caution">
    <text evidence="12">The sequence shown here is derived from an EMBL/GenBank/DDBJ whole genome shotgun (WGS) entry which is preliminary data.</text>
</comment>
<dbReference type="Gene3D" id="3.40.50.10810">
    <property type="entry name" value="Tandem AAA-ATPase domain"/>
    <property type="match status" value="1"/>
</dbReference>
<dbReference type="CDD" id="cd18793">
    <property type="entry name" value="SF2_C_SNF"/>
    <property type="match status" value="1"/>
</dbReference>
<comment type="similarity">
    <text evidence="2">Belongs to the SNF2/RAD54 helicase family.</text>
</comment>
<proteinExistence type="inferred from homology"/>
<dbReference type="InterPro" id="IPR001650">
    <property type="entry name" value="Helicase_C-like"/>
</dbReference>
<evidence type="ECO:0000256" key="2">
    <source>
        <dbReference type="ARBA" id="ARBA00007025"/>
    </source>
</evidence>
<keyword evidence="3" id="KW-0547">Nucleotide-binding</keyword>
<dbReference type="InterPro" id="IPR014001">
    <property type="entry name" value="Helicase_ATP-bd"/>
</dbReference>
<feature type="region of interest" description="Disordered" evidence="9">
    <location>
        <begin position="998"/>
        <end position="1021"/>
    </location>
</feature>
<dbReference type="PANTHER" id="PTHR45797">
    <property type="entry name" value="RAD54-LIKE"/>
    <property type="match status" value="1"/>
</dbReference>
<dbReference type="GO" id="GO:0004386">
    <property type="term" value="F:helicase activity"/>
    <property type="evidence" value="ECO:0007669"/>
    <property type="project" value="UniProtKB-KW"/>
</dbReference>
<evidence type="ECO:0000256" key="7">
    <source>
        <dbReference type="ARBA" id="ARBA00023125"/>
    </source>
</evidence>
<organism evidence="12 13">
    <name type="scientific">Blomia tropicalis</name>
    <name type="common">Mite</name>
    <dbReference type="NCBI Taxonomy" id="40697"/>
    <lineage>
        <taxon>Eukaryota</taxon>
        <taxon>Metazoa</taxon>
        <taxon>Ecdysozoa</taxon>
        <taxon>Arthropoda</taxon>
        <taxon>Chelicerata</taxon>
        <taxon>Arachnida</taxon>
        <taxon>Acari</taxon>
        <taxon>Acariformes</taxon>
        <taxon>Sarcoptiformes</taxon>
        <taxon>Astigmata</taxon>
        <taxon>Glycyphagoidea</taxon>
        <taxon>Echimyopodidae</taxon>
        <taxon>Blomia</taxon>
    </lineage>
</organism>
<accession>A0A9Q0ME52</accession>
<feature type="domain" description="Helicase C-terminal" evidence="11">
    <location>
        <begin position="652"/>
        <end position="830"/>
    </location>
</feature>
<dbReference type="GO" id="GO:0005634">
    <property type="term" value="C:nucleus"/>
    <property type="evidence" value="ECO:0007669"/>
    <property type="project" value="UniProtKB-SubCell"/>
</dbReference>
<dbReference type="InterPro" id="IPR038718">
    <property type="entry name" value="SNF2-like_sf"/>
</dbReference>
<dbReference type="GO" id="GO:0016887">
    <property type="term" value="F:ATP hydrolysis activity"/>
    <property type="evidence" value="ECO:0007669"/>
    <property type="project" value="InterPro"/>
</dbReference>
<evidence type="ECO:0000256" key="6">
    <source>
        <dbReference type="ARBA" id="ARBA00022840"/>
    </source>
</evidence>
<feature type="domain" description="Helicase ATP-binding" evidence="10">
    <location>
        <begin position="272"/>
        <end position="465"/>
    </location>
</feature>
<dbReference type="Gene3D" id="3.40.50.300">
    <property type="entry name" value="P-loop containing nucleotide triphosphate hydrolases"/>
    <property type="match status" value="1"/>
</dbReference>
<sequence length="1093" mass="126553">METILLDDRGETTNDQTIVNNNNRSSSPCSSSIIGGENEHNNEIDVIDLFSDDEDLNISIISGLNITIAPEKCQKTENNGTKTTEQARNIQTIQVEHNYSLKNSNIRMHQSAFPTSGATPPVSKKRKIESKSCASSPNFSSSNVQDNAFLPQSQSGRSRNHNSFNRSNRTNPRTNRPIIGKRYLSLQTNQAMDAEKSRNIRVKEKWSFYYAHIHPNLPNANKRIVLDFCKETKKILVEVNSSFFSIIKEHQVDGIRFLYDCCIESIQQNFEKDEPGRTYGGILAHCMGLGKTLQVVMFVDSILTNKTTTKLIRTILIIVPINVIRNWEQEFQKWYELGDVQRNFHLFELYSIKGHKPRANMLKKWKELGGVMLITPGVFSEFFMRKNGNDLTEVNVCHHDFEFCLLDPGPDMVIIDEGHMLKNCSSRLNRVASRIKTLRRIILTGTPLQNNLTEYFYMVSFVKPNLLGTIEEFSNRFINPITNGQYIDSDEYQVRVMKKRYFILHKFLKDCIHRRDYNILRMSIPPKCEYVLNIRLSKAQEKMYQYYLDTFVFGNSVFKNNSPKRLLFLHFNILGFIWNHPALLIEYFDKCQKIINEEELLAINDLMDEDDESYMSTKPQLKCIRSVLGDWPFEFIDRKDMYRLEHGPKFQFLISILEECENFDDKLLVFSQRLSVLDLIERFLGAQTKIFSGTTVKRWKKNTDYFRIDGSANANQRMTIIEQINDVNNRTARLLLISTRAGGCGINLVGANRVIIFDSSWNPFSDIQAIYRIFRYGQTKPIFVYRFAASGTMESKIYKRQVMKESISLRVVDEFQIDRYYTKTDLHELYDLAKSKKILALNAPWKDKLLIKMWPTHEKYVCSYHEHDSLLENRPNEKLSEQERDEAWKNWENGIEEKDDHMENAESIPIAENANSPQVIVLEDNESSRDPNNLYENDLEDFPDVIFEDIRVNNEANNSQANYFQDEKQILINCKDEPNSSTNNDDIPLTTVTSQVPPISSGSQLSNMIPSTSNSNTSDKINDPDLIQIQMLIQKKLEHKQKEFVSLVENRELHSSNQIVADQFISDIDKLKNILQMSKSLLTSSSNMDSSTL</sequence>
<dbReference type="Proteomes" id="UP001142055">
    <property type="component" value="Chromosome 1"/>
</dbReference>
<dbReference type="AlphaFoldDB" id="A0A9Q0ME52"/>
<dbReference type="InterPro" id="IPR049730">
    <property type="entry name" value="SNF2/RAD54-like_C"/>
</dbReference>
<feature type="region of interest" description="Disordered" evidence="9">
    <location>
        <begin position="111"/>
        <end position="180"/>
    </location>
</feature>
<dbReference type="SUPFAM" id="SSF52540">
    <property type="entry name" value="P-loop containing nucleoside triphosphate hydrolases"/>
    <property type="match status" value="2"/>
</dbReference>
<evidence type="ECO:0000259" key="11">
    <source>
        <dbReference type="PROSITE" id="PS51194"/>
    </source>
</evidence>
<evidence type="ECO:0000256" key="3">
    <source>
        <dbReference type="ARBA" id="ARBA00022741"/>
    </source>
</evidence>
<keyword evidence="5" id="KW-0347">Helicase</keyword>
<dbReference type="GO" id="GO:0003677">
    <property type="term" value="F:DNA binding"/>
    <property type="evidence" value="ECO:0007669"/>
    <property type="project" value="UniProtKB-KW"/>
</dbReference>
<dbReference type="PROSITE" id="PS51192">
    <property type="entry name" value="HELICASE_ATP_BIND_1"/>
    <property type="match status" value="1"/>
</dbReference>
<protein>
    <submittedName>
        <fullName evidence="12">Uncharacterized protein</fullName>
    </submittedName>
</protein>
<evidence type="ECO:0000256" key="1">
    <source>
        <dbReference type="ARBA" id="ARBA00004123"/>
    </source>
</evidence>
<dbReference type="InterPro" id="IPR044574">
    <property type="entry name" value="ARIP4-like"/>
</dbReference>
<comment type="subcellular location">
    <subcellularLocation>
        <location evidence="1">Nucleus</location>
    </subcellularLocation>
</comment>